<protein>
    <recommendedName>
        <fullName evidence="4">Lipoprotein</fullName>
    </recommendedName>
</protein>
<evidence type="ECO:0000313" key="2">
    <source>
        <dbReference type="EMBL" id="KCZ95259.1"/>
    </source>
</evidence>
<dbReference type="Proteomes" id="UP000025061">
    <property type="component" value="Unassembled WGS sequence"/>
</dbReference>
<gene>
    <name evidence="2" type="ORF">HHI_06299</name>
</gene>
<evidence type="ECO:0000256" key="1">
    <source>
        <dbReference type="SAM" id="SignalP"/>
    </source>
</evidence>
<comment type="caution">
    <text evidence="2">The sequence shown here is derived from an EMBL/GenBank/DDBJ whole genome shotgun (WGS) entry which is preliminary data.</text>
</comment>
<feature type="chain" id="PRO_5001578372" description="Lipoprotein" evidence="1">
    <location>
        <begin position="22"/>
        <end position="129"/>
    </location>
</feature>
<accession>A0A059FX45</accession>
<dbReference type="EMBL" id="ARYI01000004">
    <property type="protein sequence ID" value="KCZ95259.1"/>
    <property type="molecule type" value="Genomic_DNA"/>
</dbReference>
<reference evidence="2 3" key="1">
    <citation type="submission" date="2013-04" db="EMBL/GenBank/DDBJ databases">
        <title>Hyphomonas hirschiana VP5 Genome Sequencing.</title>
        <authorList>
            <person name="Lai Q."/>
            <person name="Shao Z."/>
        </authorList>
    </citation>
    <scope>NUCLEOTIDE SEQUENCE [LARGE SCALE GENOMIC DNA]</scope>
    <source>
        <strain evidence="2 3">VP5</strain>
    </source>
</reference>
<dbReference type="AlphaFoldDB" id="A0A059FX45"/>
<dbReference type="PATRIC" id="fig|1280951.3.peg.1271"/>
<keyword evidence="1" id="KW-0732">Signal</keyword>
<evidence type="ECO:0008006" key="4">
    <source>
        <dbReference type="Google" id="ProtNLM"/>
    </source>
</evidence>
<feature type="signal peptide" evidence="1">
    <location>
        <begin position="1"/>
        <end position="21"/>
    </location>
</feature>
<sequence>MMLLALVSPLAVALSIGSAQLTLDGETTTHEVTACAIEADGGMPARLLIEEMDLTLNVVHADHMQSISVIRDNKNWTASRLLMGGNWMNQGEAGEPIITQWGDSIRVEALLTAAQDDGEKTVTLIARCR</sequence>
<organism evidence="2 3">
    <name type="scientific">Hyphomonas hirschiana VP5</name>
    <dbReference type="NCBI Taxonomy" id="1280951"/>
    <lineage>
        <taxon>Bacteria</taxon>
        <taxon>Pseudomonadati</taxon>
        <taxon>Pseudomonadota</taxon>
        <taxon>Alphaproteobacteria</taxon>
        <taxon>Hyphomonadales</taxon>
        <taxon>Hyphomonadaceae</taxon>
        <taxon>Hyphomonas</taxon>
    </lineage>
</organism>
<dbReference type="RefSeq" id="WP_011647468.1">
    <property type="nucleotide sequence ID" value="NZ_ARYI01000004.1"/>
</dbReference>
<proteinExistence type="predicted"/>
<keyword evidence="3" id="KW-1185">Reference proteome</keyword>
<dbReference type="OrthoDB" id="7428023at2"/>
<evidence type="ECO:0000313" key="3">
    <source>
        <dbReference type="Proteomes" id="UP000025061"/>
    </source>
</evidence>
<name>A0A059FX45_9PROT</name>